<dbReference type="SUPFAM" id="SSF82171">
    <property type="entry name" value="DPP6 N-terminal domain-like"/>
    <property type="match status" value="1"/>
</dbReference>
<organism evidence="2 3">
    <name type="scientific">Fulvitalea axinellae</name>
    <dbReference type="NCBI Taxonomy" id="1182444"/>
    <lineage>
        <taxon>Bacteria</taxon>
        <taxon>Pseudomonadati</taxon>
        <taxon>Bacteroidota</taxon>
        <taxon>Cytophagia</taxon>
        <taxon>Cytophagales</taxon>
        <taxon>Persicobacteraceae</taxon>
        <taxon>Fulvitalea</taxon>
    </lineage>
</organism>
<dbReference type="InterPro" id="IPR011042">
    <property type="entry name" value="6-blade_b-propeller_TolB-like"/>
</dbReference>
<feature type="chain" id="PRO_5043583236" description="6-bladed beta-propeller" evidence="1">
    <location>
        <begin position="24"/>
        <end position="361"/>
    </location>
</feature>
<keyword evidence="1" id="KW-0732">Signal</keyword>
<evidence type="ECO:0008006" key="4">
    <source>
        <dbReference type="Google" id="ProtNLM"/>
    </source>
</evidence>
<reference evidence="2 3" key="1">
    <citation type="submission" date="2021-12" db="EMBL/GenBank/DDBJ databases">
        <title>Genome sequencing of bacteria with rrn-lacking chromosome and rrn-plasmid.</title>
        <authorList>
            <person name="Anda M."/>
            <person name="Iwasaki W."/>
        </authorList>
    </citation>
    <scope>NUCLEOTIDE SEQUENCE [LARGE SCALE GENOMIC DNA]</scope>
    <source>
        <strain evidence="2 3">DSM 100852</strain>
    </source>
</reference>
<keyword evidence="3" id="KW-1185">Reference proteome</keyword>
<dbReference type="RefSeq" id="WP_338392584.1">
    <property type="nucleotide sequence ID" value="NZ_AP025314.1"/>
</dbReference>
<feature type="signal peptide" evidence="1">
    <location>
        <begin position="1"/>
        <end position="23"/>
    </location>
</feature>
<dbReference type="Gene3D" id="2.120.10.30">
    <property type="entry name" value="TolB, C-terminal domain"/>
    <property type="match status" value="1"/>
</dbReference>
<sequence>MLSKRLPLLFLIAILFGACSSEADKGFSVFPVDPDNTAPADITEIAENVEVIPLETADSCMVGKWMQAKVTPDYLFVASARTKLFQFDRKGKFLRQIGKPGKGPGEYGNRFSDFAVSPKDEMVYMLSRKKVMAYSFDGAFMGSFPTGGFGEFIHYKDGVLRVFSKEFGVKSEGKQYNVYNLHSYDSKGTIIDSLSVNKVHTPKMVVSVGPAGTQYFASAGGNDYVFAPVMVRELGQNDTLFQLKNRKLKASVLLDFGEKGRGENRAISLMNLFRTERYLFSSYMYERKSRMYCRDMKTGKEFNLVNGFSVPEWSETPLMLLPLDVTDNKLYFYQWGHDLEGKIDGVTEESNPVIFVVNLKK</sequence>
<evidence type="ECO:0000313" key="3">
    <source>
        <dbReference type="Proteomes" id="UP001348817"/>
    </source>
</evidence>
<dbReference type="AlphaFoldDB" id="A0AAU9D4Z4"/>
<evidence type="ECO:0000256" key="1">
    <source>
        <dbReference type="SAM" id="SignalP"/>
    </source>
</evidence>
<dbReference type="Proteomes" id="UP001348817">
    <property type="component" value="Chromosome"/>
</dbReference>
<dbReference type="KEGG" id="fax:FUAX_34950"/>
<proteinExistence type="predicted"/>
<dbReference type="Pfam" id="PF17170">
    <property type="entry name" value="DUF5128"/>
    <property type="match status" value="1"/>
</dbReference>
<evidence type="ECO:0000313" key="2">
    <source>
        <dbReference type="EMBL" id="BDD11063.1"/>
    </source>
</evidence>
<gene>
    <name evidence="2" type="ORF">FUAX_34950</name>
</gene>
<dbReference type="PROSITE" id="PS51257">
    <property type="entry name" value="PROKAR_LIPOPROTEIN"/>
    <property type="match status" value="1"/>
</dbReference>
<accession>A0AAU9D4Z4</accession>
<dbReference type="EMBL" id="AP025314">
    <property type="protein sequence ID" value="BDD11063.1"/>
    <property type="molecule type" value="Genomic_DNA"/>
</dbReference>
<name>A0AAU9D4Z4_9BACT</name>
<protein>
    <recommendedName>
        <fullName evidence="4">6-bladed beta-propeller</fullName>
    </recommendedName>
</protein>